<proteinExistence type="predicted"/>
<dbReference type="EMBL" id="JAPCIO010000006">
    <property type="protein sequence ID" value="MCW1148528.1"/>
    <property type="molecule type" value="Genomic_DNA"/>
</dbReference>
<dbReference type="Proteomes" id="UP001165677">
    <property type="component" value="Unassembled WGS sequence"/>
</dbReference>
<evidence type="ECO:0000313" key="3">
    <source>
        <dbReference type="Proteomes" id="UP001165677"/>
    </source>
</evidence>
<feature type="transmembrane region" description="Helical" evidence="1">
    <location>
        <begin position="16"/>
        <end position="32"/>
    </location>
</feature>
<comment type="caution">
    <text evidence="2">The sequence shown here is derived from an EMBL/GenBank/DDBJ whole genome shotgun (WGS) entry which is preliminary data.</text>
</comment>
<name>A0ABT3EIW9_9FLAO</name>
<evidence type="ECO:0000313" key="2">
    <source>
        <dbReference type="EMBL" id="MCW1148528.1"/>
    </source>
</evidence>
<organism evidence="2 3">
    <name type="scientific">Flavobacterium lacisediminis</name>
    <dbReference type="NCBI Taxonomy" id="2989705"/>
    <lineage>
        <taxon>Bacteria</taxon>
        <taxon>Pseudomonadati</taxon>
        <taxon>Bacteroidota</taxon>
        <taxon>Flavobacteriia</taxon>
        <taxon>Flavobacteriales</taxon>
        <taxon>Flavobacteriaceae</taxon>
        <taxon>Flavobacterium</taxon>
    </lineage>
</organism>
<keyword evidence="1" id="KW-1133">Transmembrane helix</keyword>
<accession>A0ABT3EIW9</accession>
<sequence>MIKNILENLKTDKTQRIVYSFGLLLLLWLFVWSDNFQFINGETFVIYLIQILLPLFFITIQIFYNNKVIWKILFIYSIIYSLWIINNVFSDISREMNRDYAPYPNLFVGQIRIWIILGSIILIVNWIIWKIKPIKNTL</sequence>
<keyword evidence="3" id="KW-1185">Reference proteome</keyword>
<feature type="transmembrane region" description="Helical" evidence="1">
    <location>
        <begin position="69"/>
        <end position="89"/>
    </location>
</feature>
<feature type="transmembrane region" description="Helical" evidence="1">
    <location>
        <begin position="44"/>
        <end position="64"/>
    </location>
</feature>
<keyword evidence="1" id="KW-0472">Membrane</keyword>
<dbReference type="RefSeq" id="WP_264369263.1">
    <property type="nucleotide sequence ID" value="NZ_JAPCIO010000006.1"/>
</dbReference>
<reference evidence="2" key="1">
    <citation type="submission" date="2022-10" db="EMBL/GenBank/DDBJ databases">
        <title>Flavobacterium sp. nov., a bacterium isolated from lake sediment.</title>
        <authorList>
            <person name="Qu J.-H."/>
        </authorList>
    </citation>
    <scope>NUCLEOTIDE SEQUENCE</scope>
    <source>
        <strain evidence="2">TH16-21</strain>
    </source>
</reference>
<gene>
    <name evidence="2" type="ORF">OJ995_09880</name>
</gene>
<protein>
    <submittedName>
        <fullName evidence="2">Uncharacterized protein</fullName>
    </submittedName>
</protein>
<keyword evidence="1" id="KW-0812">Transmembrane</keyword>
<evidence type="ECO:0000256" key="1">
    <source>
        <dbReference type="SAM" id="Phobius"/>
    </source>
</evidence>
<feature type="transmembrane region" description="Helical" evidence="1">
    <location>
        <begin position="109"/>
        <end position="129"/>
    </location>
</feature>